<dbReference type="AlphaFoldDB" id="A0A9D1JV00"/>
<proteinExistence type="predicted"/>
<accession>A0A9D1JV00</accession>
<name>A0A9D1JV00_9FIRM</name>
<reference evidence="2" key="2">
    <citation type="journal article" date="2021" name="PeerJ">
        <title>Extensive microbial diversity within the chicken gut microbiome revealed by metagenomics and culture.</title>
        <authorList>
            <person name="Gilroy R."/>
            <person name="Ravi A."/>
            <person name="Getino M."/>
            <person name="Pursley I."/>
            <person name="Horton D.L."/>
            <person name="Alikhan N.F."/>
            <person name="Baker D."/>
            <person name="Gharbi K."/>
            <person name="Hall N."/>
            <person name="Watson M."/>
            <person name="Adriaenssens E.M."/>
            <person name="Foster-Nyarko E."/>
            <person name="Jarju S."/>
            <person name="Secka A."/>
            <person name="Antonio M."/>
            <person name="Oren A."/>
            <person name="Chaudhuri R.R."/>
            <person name="La Ragione R."/>
            <person name="Hildebrand F."/>
            <person name="Pallen M.J."/>
        </authorList>
    </citation>
    <scope>NUCLEOTIDE SEQUENCE</scope>
    <source>
        <strain evidence="2">ChiHjej10B9-9673</strain>
    </source>
</reference>
<organism evidence="2 3">
    <name type="scientific">Candidatus Scatomorpha merdipullorum</name>
    <dbReference type="NCBI Taxonomy" id="2840927"/>
    <lineage>
        <taxon>Bacteria</taxon>
        <taxon>Bacillati</taxon>
        <taxon>Bacillota</taxon>
        <taxon>Clostridia</taxon>
        <taxon>Eubacteriales</taxon>
        <taxon>Candidatus Scatomorpha</taxon>
    </lineage>
</organism>
<comment type="caution">
    <text evidence="2">The sequence shown here is derived from an EMBL/GenBank/DDBJ whole genome shotgun (WGS) entry which is preliminary data.</text>
</comment>
<feature type="chain" id="PRO_5039482089" evidence="1">
    <location>
        <begin position="20"/>
        <end position="125"/>
    </location>
</feature>
<gene>
    <name evidence="2" type="ORF">IAC18_04395</name>
</gene>
<keyword evidence="1" id="KW-0732">Signal</keyword>
<evidence type="ECO:0000256" key="1">
    <source>
        <dbReference type="SAM" id="SignalP"/>
    </source>
</evidence>
<dbReference type="EMBL" id="DVJK01000121">
    <property type="protein sequence ID" value="HIS66786.1"/>
    <property type="molecule type" value="Genomic_DNA"/>
</dbReference>
<evidence type="ECO:0000313" key="3">
    <source>
        <dbReference type="Proteomes" id="UP000824001"/>
    </source>
</evidence>
<dbReference type="Proteomes" id="UP000824001">
    <property type="component" value="Unassembled WGS sequence"/>
</dbReference>
<protein>
    <submittedName>
        <fullName evidence="2">Uncharacterized protein</fullName>
    </submittedName>
</protein>
<evidence type="ECO:0000313" key="2">
    <source>
        <dbReference type="EMBL" id="HIS66786.1"/>
    </source>
</evidence>
<feature type="signal peptide" evidence="1">
    <location>
        <begin position="1"/>
        <end position="19"/>
    </location>
</feature>
<reference evidence="2" key="1">
    <citation type="submission" date="2020-10" db="EMBL/GenBank/DDBJ databases">
        <authorList>
            <person name="Gilroy R."/>
        </authorList>
    </citation>
    <scope>NUCLEOTIDE SEQUENCE</scope>
    <source>
        <strain evidence="2">ChiHjej10B9-9673</strain>
    </source>
</reference>
<sequence>MLVLVAALSVAILVFPTSAAEGAVPDGVSGARNAMASSSGGELYSVLPSAQHGGAVTPSVSDAAAGKLVTFSVSPDKGFETASVSVITSGGSPLEVLRVKGETYKFVMPSSGVIIDVAFQYLRSA</sequence>